<dbReference type="CDD" id="cd12148">
    <property type="entry name" value="fungal_TF_MHR"/>
    <property type="match status" value="1"/>
</dbReference>
<dbReference type="PROSITE" id="PS00463">
    <property type="entry name" value="ZN2_CY6_FUNGAL_1"/>
    <property type="match status" value="1"/>
</dbReference>
<evidence type="ECO:0000313" key="5">
    <source>
        <dbReference type="EMBL" id="KAK9777048.1"/>
    </source>
</evidence>
<evidence type="ECO:0000256" key="2">
    <source>
        <dbReference type="ARBA" id="ARBA00023242"/>
    </source>
</evidence>
<dbReference type="SUPFAM" id="SSF57701">
    <property type="entry name" value="Zn2/Cys6 DNA-binding domain"/>
    <property type="match status" value="1"/>
</dbReference>
<dbReference type="InterPro" id="IPR050797">
    <property type="entry name" value="Carb_Metab_Trans_Reg"/>
</dbReference>
<feature type="region of interest" description="Disordered" evidence="3">
    <location>
        <begin position="218"/>
        <end position="256"/>
    </location>
</feature>
<feature type="region of interest" description="Disordered" evidence="3">
    <location>
        <begin position="58"/>
        <end position="97"/>
    </location>
</feature>
<accession>A0ABR2XTA1</accession>
<dbReference type="SMART" id="SM00906">
    <property type="entry name" value="Fungal_trans"/>
    <property type="match status" value="1"/>
</dbReference>
<organism evidence="5 6">
    <name type="scientific">Seiridium cardinale</name>
    <dbReference type="NCBI Taxonomy" id="138064"/>
    <lineage>
        <taxon>Eukaryota</taxon>
        <taxon>Fungi</taxon>
        <taxon>Dikarya</taxon>
        <taxon>Ascomycota</taxon>
        <taxon>Pezizomycotina</taxon>
        <taxon>Sordariomycetes</taxon>
        <taxon>Xylariomycetidae</taxon>
        <taxon>Amphisphaeriales</taxon>
        <taxon>Sporocadaceae</taxon>
        <taxon>Seiridium</taxon>
    </lineage>
</organism>
<dbReference type="InterPro" id="IPR007219">
    <property type="entry name" value="XnlR_reg_dom"/>
</dbReference>
<evidence type="ECO:0000256" key="1">
    <source>
        <dbReference type="ARBA" id="ARBA00022723"/>
    </source>
</evidence>
<dbReference type="InterPro" id="IPR001138">
    <property type="entry name" value="Zn2Cys6_DnaBD"/>
</dbReference>
<evidence type="ECO:0000259" key="4">
    <source>
        <dbReference type="PROSITE" id="PS50048"/>
    </source>
</evidence>
<dbReference type="PANTHER" id="PTHR31668:SF4">
    <property type="entry name" value="TRANSCRIPTIONAL ACTIVATOR PROTEIN DAL81"/>
    <property type="match status" value="1"/>
</dbReference>
<dbReference type="Pfam" id="PF04082">
    <property type="entry name" value="Fungal_trans"/>
    <property type="match status" value="1"/>
</dbReference>
<dbReference type="InterPro" id="IPR036864">
    <property type="entry name" value="Zn2-C6_fun-type_DNA-bd_sf"/>
</dbReference>
<keyword evidence="6" id="KW-1185">Reference proteome</keyword>
<evidence type="ECO:0000313" key="6">
    <source>
        <dbReference type="Proteomes" id="UP001465668"/>
    </source>
</evidence>
<reference evidence="5 6" key="1">
    <citation type="submission" date="2024-02" db="EMBL/GenBank/DDBJ databases">
        <title>First draft genome assembly of two strains of Seiridium cardinale.</title>
        <authorList>
            <person name="Emiliani G."/>
            <person name="Scali E."/>
        </authorList>
    </citation>
    <scope>NUCLEOTIDE SEQUENCE [LARGE SCALE GENOMIC DNA]</scope>
    <source>
        <strain evidence="5 6">BM-138-000479</strain>
    </source>
</reference>
<dbReference type="Proteomes" id="UP001465668">
    <property type="component" value="Unassembled WGS sequence"/>
</dbReference>
<proteinExistence type="predicted"/>
<dbReference type="EMBL" id="JARVKM010000023">
    <property type="protein sequence ID" value="KAK9777048.1"/>
    <property type="molecule type" value="Genomic_DNA"/>
</dbReference>
<keyword evidence="2" id="KW-0539">Nucleus</keyword>
<gene>
    <name evidence="5" type="ORF">SCAR479_06116</name>
</gene>
<feature type="domain" description="Zn(2)-C6 fungal-type" evidence="4">
    <location>
        <begin position="26"/>
        <end position="57"/>
    </location>
</feature>
<feature type="compositionally biased region" description="Low complexity" evidence="3">
    <location>
        <begin position="231"/>
        <end position="248"/>
    </location>
</feature>
<dbReference type="PROSITE" id="PS50048">
    <property type="entry name" value="ZN2_CY6_FUNGAL_2"/>
    <property type="match status" value="1"/>
</dbReference>
<comment type="caution">
    <text evidence="5">The sequence shown here is derived from an EMBL/GenBank/DDBJ whole genome shotgun (WGS) entry which is preliminary data.</text>
</comment>
<protein>
    <submittedName>
        <fullName evidence="5">Zn(2)-C6 fungal-type domain-containing protein</fullName>
    </submittedName>
</protein>
<dbReference type="PANTHER" id="PTHR31668">
    <property type="entry name" value="GLUCOSE TRANSPORT TRANSCRIPTION REGULATOR RGT1-RELATED-RELATED"/>
    <property type="match status" value="1"/>
</dbReference>
<feature type="region of interest" description="Disordered" evidence="3">
    <location>
        <begin position="1"/>
        <end position="29"/>
    </location>
</feature>
<sequence length="864" mass="95846">MDARDSIGARRPSSQPRPYRSKRQRPCDTCRRRKQACCFDDGPHCRVCRELDIDCTFNEPPSKRRRHEQPLSRPALPLRRSAGHSEEQMGADEDSSAAPLDIELMGRSVTDNDAGDGLDPANRCTVAVGQDGTINSAWAHPGPAAGALATAPSGDCGGGYPDAHLGGLGFGPSGGMESQVLHPVHNDMWYLASLWDAGLPGPMIPTLDNGTLGDLDVNGYQQDPLFRTPNDQTSPPVPSDSQQSVAQQRQLGIPDTASDVDIHTQVICSLDVQEHDGSAQYIGLSGDVDPCFLQHLQFSDDGVCDFGHFQYRRVAGRLPPAEHSPSAGQAFAHFVISKPKENEDNLSPSIPASDREPVLSLNERLRPETESRLVGLFLRYVFPGLPVLSRSQLKVRTISLIPEVQFLSNMPSYLAAAVYASAVPFRRYDPVLCVSQLDSVQDASALWQIAYRGIQQNMHSPCLSLIQTILIYLQKTSERTFTATADLPGHWPLLGSAVNIAFQLGLHLDCQSWPIPPWERRLRRRLWWALYSEATWRSLLLGLPNAIPNDEWDVSSLEGNDFVIDHFQCPAEVVPHRDPSTQDECRFCHGGYDFRFLASLSTQASEIYRELYTLSAIKRVGNDFGASVTACQRLLAGIQDWKKTLPAYMVMKTQPGSFGDRDYFHPGSATQIKLAILTAEVLIYKAMLRPLPSFLVSKGVHRGSQRPTTSEHQADSALPLDGQAHNHNHHDQSPYNNPDTVLETFRGAIDVAQRASSFACQLSSYDRNSLFYSWTQNCFAAISNFIVILLIQAPTVDMAKEMLALLARWVVVLREQCILFDQMQLGLIHLDSIFRLGMEKALRLPPHVKASVQAELPTRRIYKE</sequence>
<evidence type="ECO:0000256" key="3">
    <source>
        <dbReference type="SAM" id="MobiDB-lite"/>
    </source>
</evidence>
<keyword evidence="1" id="KW-0479">Metal-binding</keyword>
<name>A0ABR2XTA1_9PEZI</name>
<dbReference type="SMART" id="SM00066">
    <property type="entry name" value="GAL4"/>
    <property type="match status" value="1"/>
</dbReference>
<dbReference type="CDD" id="cd00067">
    <property type="entry name" value="GAL4"/>
    <property type="match status" value="1"/>
</dbReference>